<proteinExistence type="predicted"/>
<protein>
    <submittedName>
        <fullName evidence="1">Uncharacterized protein</fullName>
    </submittedName>
</protein>
<organism evidence="1 2">
    <name type="scientific">Protopolystoma xenopodis</name>
    <dbReference type="NCBI Taxonomy" id="117903"/>
    <lineage>
        <taxon>Eukaryota</taxon>
        <taxon>Metazoa</taxon>
        <taxon>Spiralia</taxon>
        <taxon>Lophotrochozoa</taxon>
        <taxon>Platyhelminthes</taxon>
        <taxon>Monogenea</taxon>
        <taxon>Polyopisthocotylea</taxon>
        <taxon>Polystomatidea</taxon>
        <taxon>Polystomatidae</taxon>
        <taxon>Protopolystoma</taxon>
    </lineage>
</organism>
<dbReference type="Proteomes" id="UP000784294">
    <property type="component" value="Unassembled WGS sequence"/>
</dbReference>
<keyword evidence="2" id="KW-1185">Reference proteome</keyword>
<evidence type="ECO:0000313" key="2">
    <source>
        <dbReference type="Proteomes" id="UP000784294"/>
    </source>
</evidence>
<evidence type="ECO:0000313" key="1">
    <source>
        <dbReference type="EMBL" id="VEL35317.1"/>
    </source>
</evidence>
<dbReference type="EMBL" id="CAAALY010249560">
    <property type="protein sequence ID" value="VEL35317.1"/>
    <property type="molecule type" value="Genomic_DNA"/>
</dbReference>
<sequence>MRRVRELRFFPPVLRPRISPYTSRSPSGLPNAQSELDGQFSSKLGDFRGNISHFFHGQSLRRCLEDATIVLPTLGRKLVLQRLLNPQGDCQMPNDVGPRREGHERWYQLVSGDLHIFAYPLGRHCIGGRDYCVRGVKRTTGNMAVRLGSGFDAEQSKMHFILESIRHNFHHTHPLYSGIL</sequence>
<comment type="caution">
    <text evidence="1">The sequence shown here is derived from an EMBL/GenBank/DDBJ whole genome shotgun (WGS) entry which is preliminary data.</text>
</comment>
<accession>A0A3S5CNG6</accession>
<name>A0A3S5CNG6_9PLAT</name>
<dbReference type="AlphaFoldDB" id="A0A3S5CNG6"/>
<reference evidence="1" key="1">
    <citation type="submission" date="2018-11" db="EMBL/GenBank/DDBJ databases">
        <authorList>
            <consortium name="Pathogen Informatics"/>
        </authorList>
    </citation>
    <scope>NUCLEOTIDE SEQUENCE</scope>
</reference>
<gene>
    <name evidence="1" type="ORF">PXEA_LOCUS28757</name>
</gene>